<feature type="compositionally biased region" description="Low complexity" evidence="1">
    <location>
        <begin position="296"/>
        <end position="316"/>
    </location>
</feature>
<organism evidence="3 4">
    <name type="scientific">Vigna radiata var. radiata</name>
    <name type="common">Mung bean</name>
    <name type="synonym">Phaseolus aureus</name>
    <dbReference type="NCBI Taxonomy" id="3916"/>
    <lineage>
        <taxon>Eukaryota</taxon>
        <taxon>Viridiplantae</taxon>
        <taxon>Streptophyta</taxon>
        <taxon>Embryophyta</taxon>
        <taxon>Tracheophyta</taxon>
        <taxon>Spermatophyta</taxon>
        <taxon>Magnoliopsida</taxon>
        <taxon>eudicotyledons</taxon>
        <taxon>Gunneridae</taxon>
        <taxon>Pentapetalae</taxon>
        <taxon>rosids</taxon>
        <taxon>fabids</taxon>
        <taxon>Fabales</taxon>
        <taxon>Fabaceae</taxon>
        <taxon>Papilionoideae</taxon>
        <taxon>50 kb inversion clade</taxon>
        <taxon>NPAAA clade</taxon>
        <taxon>indigoferoid/millettioid clade</taxon>
        <taxon>Phaseoleae</taxon>
        <taxon>Vigna</taxon>
    </lineage>
</organism>
<feature type="compositionally biased region" description="Basic and acidic residues" evidence="1">
    <location>
        <begin position="135"/>
        <end position="160"/>
    </location>
</feature>
<feature type="domain" description="Calmodulin-binding" evidence="2">
    <location>
        <begin position="417"/>
        <end position="519"/>
    </location>
</feature>
<dbReference type="PANTHER" id="PTHR33349:SF41">
    <property type="entry name" value="EMB|CAB62594.1"/>
    <property type="match status" value="1"/>
</dbReference>
<sequence>MEEESSLNQLKSEKIEPEDVPEEILTNKKVPPKIISRYLSGPKRSCHDLCKYGIPQAVEAKPWILTLRKATTKEWKAKVPEQNVTSLAWRKKSRPSQTPKVQKANSPVDIKDVVTYEETVTSEKKSPPFEETDVPLEHNNSDLKHEQECSKSETKREMVKNKSPGSNSRSKQTGKPSTGGKKKSTSTSLPLSSKRSGKKPRSRSSNSPENMTRESSMNLPEKILHVTEPASANSSEDPTVACDATKLSSPSLSSSGDRSLKHTNKKNCEAPASSWKGLRSVAGNKRKVLMQLKTRSLSPSSSPSASSSSSIFTSKSFPEKQNNAASRFYYKRRHDHHQGEDVKMGYKIRPKMSAKVGFTNKSVVASRKLKFRRGRVIELEPQMNNVPRRLKFRPARILDDDMGRDIDGARKSIIEDNKVDGDEVNAANTKSEKHRGKVRNVEVSKRRIIVGRKVGGDKSKIGSSKSGSENVVLKHQDVGGKKQNPRLYNNVIEETASILTEQRKSKVKALVGAFETVISLDSLKDATAAEVSTS</sequence>
<feature type="compositionally biased region" description="Low complexity" evidence="1">
    <location>
        <begin position="170"/>
        <end position="194"/>
    </location>
</feature>
<reference evidence="4" key="2">
    <citation type="submission" date="2025-08" db="UniProtKB">
        <authorList>
            <consortium name="RefSeq"/>
        </authorList>
    </citation>
    <scope>IDENTIFICATION</scope>
    <source>
        <tissue evidence="4">Leaf</tissue>
    </source>
</reference>
<dbReference type="Pfam" id="PF07839">
    <property type="entry name" value="CaM_binding"/>
    <property type="match status" value="1"/>
</dbReference>
<dbReference type="InterPro" id="IPR012417">
    <property type="entry name" value="CaM-bd_dom_pln"/>
</dbReference>
<name>A0A1S3UKS1_VIGRR</name>
<dbReference type="KEGG" id="vra:106766417"/>
<dbReference type="RefSeq" id="XP_014506632.1">
    <property type="nucleotide sequence ID" value="XM_014651146.2"/>
</dbReference>
<keyword evidence="3" id="KW-1185">Reference proteome</keyword>
<reference evidence="3" key="1">
    <citation type="journal article" date="2014" name="Nat. Commun.">
        <title>Genome sequence of mungbean and insights into evolution within Vigna species.</title>
        <authorList>
            <person name="Kang Y.J."/>
            <person name="Kim S.K."/>
            <person name="Kim M.Y."/>
            <person name="Lestari P."/>
            <person name="Kim K.H."/>
            <person name="Ha B.K."/>
            <person name="Jun T.H."/>
            <person name="Hwang W.J."/>
            <person name="Lee T."/>
            <person name="Lee J."/>
            <person name="Shim S."/>
            <person name="Yoon M.Y."/>
            <person name="Jang Y.E."/>
            <person name="Han K.S."/>
            <person name="Taeprayoon P."/>
            <person name="Yoon N."/>
            <person name="Somta P."/>
            <person name="Tanya P."/>
            <person name="Kim K.S."/>
            <person name="Gwag J.G."/>
            <person name="Moon J.K."/>
            <person name="Lee Y.H."/>
            <person name="Park B.S."/>
            <person name="Bombarely A."/>
            <person name="Doyle J.J."/>
            <person name="Jackson S.A."/>
            <person name="Schafleitner R."/>
            <person name="Srinives P."/>
            <person name="Varshney R.K."/>
            <person name="Lee S.H."/>
        </authorList>
    </citation>
    <scope>NUCLEOTIDE SEQUENCE [LARGE SCALE GENOMIC DNA]</scope>
    <source>
        <strain evidence="3">cv. VC1973A</strain>
    </source>
</reference>
<protein>
    <submittedName>
        <fullName evidence="4">Uncharacterized protein LOC106766417</fullName>
    </submittedName>
</protein>
<feature type="region of interest" description="Disordered" evidence="1">
    <location>
        <begin position="1"/>
        <end position="26"/>
    </location>
</feature>
<dbReference type="Proteomes" id="UP000087766">
    <property type="component" value="Chromosome 7"/>
</dbReference>
<evidence type="ECO:0000256" key="1">
    <source>
        <dbReference type="SAM" id="MobiDB-lite"/>
    </source>
</evidence>
<evidence type="ECO:0000313" key="4">
    <source>
        <dbReference type="RefSeq" id="XP_014506632.1"/>
    </source>
</evidence>
<feature type="compositionally biased region" description="Polar residues" evidence="1">
    <location>
        <begin position="1"/>
        <end position="10"/>
    </location>
</feature>
<feature type="region of interest" description="Disordered" evidence="1">
    <location>
        <begin position="81"/>
        <end position="319"/>
    </location>
</feature>
<dbReference type="PANTHER" id="PTHR33349">
    <property type="entry name" value="EMB|CAB62594.1"/>
    <property type="match status" value="1"/>
</dbReference>
<dbReference type="GO" id="GO:0005516">
    <property type="term" value="F:calmodulin binding"/>
    <property type="evidence" value="ECO:0007669"/>
    <property type="project" value="InterPro"/>
</dbReference>
<feature type="compositionally biased region" description="Low complexity" evidence="1">
    <location>
        <begin position="247"/>
        <end position="257"/>
    </location>
</feature>
<feature type="compositionally biased region" description="Polar residues" evidence="1">
    <location>
        <begin position="209"/>
        <end position="218"/>
    </location>
</feature>
<dbReference type="GeneID" id="106766417"/>
<gene>
    <name evidence="4" type="primary">LOC106766417</name>
</gene>
<dbReference type="SMART" id="SM01054">
    <property type="entry name" value="CaM_binding"/>
    <property type="match status" value="1"/>
</dbReference>
<dbReference type="AlphaFoldDB" id="A0A1S3UKS1"/>
<proteinExistence type="predicted"/>
<evidence type="ECO:0000259" key="2">
    <source>
        <dbReference type="SMART" id="SM01054"/>
    </source>
</evidence>
<accession>A0A1S3UKS1</accession>
<feature type="compositionally biased region" description="Polar residues" evidence="1">
    <location>
        <begin position="95"/>
        <end position="105"/>
    </location>
</feature>
<evidence type="ECO:0000313" key="3">
    <source>
        <dbReference type="Proteomes" id="UP000087766"/>
    </source>
</evidence>
<dbReference type="OrthoDB" id="766386at2759"/>